<dbReference type="InterPro" id="IPR047112">
    <property type="entry name" value="RecG/Mfd"/>
</dbReference>
<feature type="domain" description="Helicase C-terminal" evidence="3">
    <location>
        <begin position="17"/>
        <end position="176"/>
    </location>
</feature>
<dbReference type="InterPro" id="IPR027417">
    <property type="entry name" value="P-loop_NTPase"/>
</dbReference>
<comment type="caution">
    <text evidence="4">The sequence shown here is derived from an EMBL/GenBank/DDBJ whole genome shotgun (WGS) entry which is preliminary data.</text>
</comment>
<reference evidence="4 5" key="1">
    <citation type="submission" date="2017-07" db="EMBL/GenBank/DDBJ databases">
        <title>Mechanisms for carbon and nitrogen cycling indicate functional differentiation within the Candidate Phyla Radiation.</title>
        <authorList>
            <person name="Danczak R.E."/>
            <person name="Johnston M.D."/>
            <person name="Kenah C."/>
            <person name="Slattery M."/>
            <person name="Wrighton K.C."/>
            <person name="Wilkins M.J."/>
        </authorList>
    </citation>
    <scope>NUCLEOTIDE SEQUENCE [LARGE SCALE GENOMIC DNA]</scope>
    <source>
        <strain evidence="4">Gr01-1014_77</strain>
    </source>
</reference>
<dbReference type="GO" id="GO:0006281">
    <property type="term" value="P:DNA repair"/>
    <property type="evidence" value="ECO:0007669"/>
    <property type="project" value="InterPro"/>
</dbReference>
<keyword evidence="2 4" id="KW-0547">Nucleotide-binding</keyword>
<dbReference type="GO" id="GO:0016787">
    <property type="term" value="F:hydrolase activity"/>
    <property type="evidence" value="ECO:0007669"/>
    <property type="project" value="UniProtKB-KW"/>
</dbReference>
<keyword evidence="1" id="KW-0378">Hydrolase</keyword>
<gene>
    <name evidence="4" type="ORF">G01um101477_621</name>
</gene>
<sequence length="239" mass="27256">MPKGRKVIKTKVVNQAERPDAYAFVQKQISLGRQIFVVTPLIEESDKLGVKSATQEHQALQKIFPKLKIGLLHGKMKATEKEAVMQSFLNKELNILVSTSVIEVGVDVPNASVMIIEGAERFGLAQLHQFRGRVGRSEHQSYCLLFSDNETERVKLRLKNFSEISDGFELAEIDLKTRGFGNIFGEEQSGFTYFKFYDYDPETAKLAQTWAKQIYTKDPELKKHPEILKLINEKIVHLE</sequence>
<dbReference type="EMBL" id="VMFF01000068">
    <property type="protein sequence ID" value="TSC65117.1"/>
    <property type="molecule type" value="Genomic_DNA"/>
</dbReference>
<evidence type="ECO:0000259" key="3">
    <source>
        <dbReference type="PROSITE" id="PS51194"/>
    </source>
</evidence>
<dbReference type="InterPro" id="IPR001650">
    <property type="entry name" value="Helicase_C-like"/>
</dbReference>
<evidence type="ECO:0000256" key="1">
    <source>
        <dbReference type="ARBA" id="ARBA00022801"/>
    </source>
</evidence>
<dbReference type="SUPFAM" id="SSF52540">
    <property type="entry name" value="P-loop containing nucleoside triphosphate hydrolases"/>
    <property type="match status" value="1"/>
</dbReference>
<dbReference type="Pfam" id="PF00271">
    <property type="entry name" value="Helicase_C"/>
    <property type="match status" value="1"/>
</dbReference>
<dbReference type="PANTHER" id="PTHR47964:SF1">
    <property type="entry name" value="ATP-DEPENDENT DNA HELICASE HOMOLOG RECG, CHLOROPLASTIC"/>
    <property type="match status" value="1"/>
</dbReference>
<keyword evidence="2 4" id="KW-0067">ATP-binding</keyword>
<evidence type="ECO:0000313" key="4">
    <source>
        <dbReference type="EMBL" id="TSC65117.1"/>
    </source>
</evidence>
<keyword evidence="2 4" id="KW-0347">Helicase</keyword>
<accession>A0A554J9V0</accession>
<dbReference type="Proteomes" id="UP000319613">
    <property type="component" value="Unassembled WGS sequence"/>
</dbReference>
<organism evidence="4 5">
    <name type="scientific">Candidatus Doudnabacteria bacterium Gr01-1014_77</name>
    <dbReference type="NCBI Taxonomy" id="2017133"/>
    <lineage>
        <taxon>Bacteria</taxon>
        <taxon>Candidatus Doudnaibacteriota</taxon>
    </lineage>
</organism>
<proteinExistence type="predicted"/>
<protein>
    <submittedName>
        <fullName evidence="4">ATP-dependent DNA helicase RecG</fullName>
    </submittedName>
</protein>
<name>A0A554J9V0_9BACT</name>
<dbReference type="SMART" id="SM00490">
    <property type="entry name" value="HELICc"/>
    <property type="match status" value="1"/>
</dbReference>
<evidence type="ECO:0000313" key="5">
    <source>
        <dbReference type="Proteomes" id="UP000319613"/>
    </source>
</evidence>
<evidence type="ECO:0000256" key="2">
    <source>
        <dbReference type="ARBA" id="ARBA00022806"/>
    </source>
</evidence>
<dbReference type="Gene3D" id="3.40.50.300">
    <property type="entry name" value="P-loop containing nucleotide triphosphate hydrolases"/>
    <property type="match status" value="1"/>
</dbReference>
<dbReference type="AlphaFoldDB" id="A0A554J9V0"/>
<feature type="non-terminal residue" evidence="4">
    <location>
        <position position="1"/>
    </location>
</feature>
<dbReference type="PROSITE" id="PS51194">
    <property type="entry name" value="HELICASE_CTER"/>
    <property type="match status" value="1"/>
</dbReference>
<dbReference type="GO" id="GO:0003678">
    <property type="term" value="F:DNA helicase activity"/>
    <property type="evidence" value="ECO:0007669"/>
    <property type="project" value="TreeGrafter"/>
</dbReference>
<dbReference type="PANTHER" id="PTHR47964">
    <property type="entry name" value="ATP-DEPENDENT DNA HELICASE HOMOLOG RECG, CHLOROPLASTIC"/>
    <property type="match status" value="1"/>
</dbReference>